<accession>A0A1J1HST7</accession>
<dbReference type="AlphaFoldDB" id="A0A1J1HST7"/>
<dbReference type="Proteomes" id="UP000183832">
    <property type="component" value="Unassembled WGS sequence"/>
</dbReference>
<proteinExistence type="predicted"/>
<dbReference type="EMBL" id="CVRI01000020">
    <property type="protein sequence ID" value="CRK90610.1"/>
    <property type="molecule type" value="Genomic_DNA"/>
</dbReference>
<protein>
    <submittedName>
        <fullName evidence="1">CLUMA_CG004312, isoform A</fullName>
    </submittedName>
</protein>
<reference evidence="1 2" key="1">
    <citation type="submission" date="2015-04" db="EMBL/GenBank/DDBJ databases">
        <authorList>
            <person name="Syromyatnikov M.Y."/>
            <person name="Popov V.N."/>
        </authorList>
    </citation>
    <scope>NUCLEOTIDE SEQUENCE [LARGE SCALE GENOMIC DNA]</scope>
</reference>
<evidence type="ECO:0000313" key="1">
    <source>
        <dbReference type="EMBL" id="CRK90610.1"/>
    </source>
</evidence>
<keyword evidence="2" id="KW-1185">Reference proteome</keyword>
<evidence type="ECO:0000313" key="2">
    <source>
        <dbReference type="Proteomes" id="UP000183832"/>
    </source>
</evidence>
<gene>
    <name evidence="1" type="ORF">CLUMA_CG004312</name>
</gene>
<name>A0A1J1HST7_9DIPT</name>
<sequence>MSETDGKEIKSETISDRKDESIKAKLCNKFSIENILGLNDDVKVNRFEYCQKDPSSLNPVRVYDSNFINHELPSHPQTPSIFCRNWMELNANFGLQGIIE</sequence>
<organism evidence="1 2">
    <name type="scientific">Clunio marinus</name>
    <dbReference type="NCBI Taxonomy" id="568069"/>
    <lineage>
        <taxon>Eukaryota</taxon>
        <taxon>Metazoa</taxon>
        <taxon>Ecdysozoa</taxon>
        <taxon>Arthropoda</taxon>
        <taxon>Hexapoda</taxon>
        <taxon>Insecta</taxon>
        <taxon>Pterygota</taxon>
        <taxon>Neoptera</taxon>
        <taxon>Endopterygota</taxon>
        <taxon>Diptera</taxon>
        <taxon>Nematocera</taxon>
        <taxon>Chironomoidea</taxon>
        <taxon>Chironomidae</taxon>
        <taxon>Clunio</taxon>
    </lineage>
</organism>